<dbReference type="OrthoDB" id="78296at2759"/>
<comment type="similarity">
    <text evidence="1">Belongs to the VPS72/YL1 family.</text>
</comment>
<dbReference type="GO" id="GO:0005634">
    <property type="term" value="C:nucleus"/>
    <property type="evidence" value="ECO:0007669"/>
    <property type="project" value="TreeGrafter"/>
</dbReference>
<feature type="compositionally biased region" description="Acidic residues" evidence="2">
    <location>
        <begin position="59"/>
        <end position="84"/>
    </location>
</feature>
<feature type="compositionally biased region" description="Polar residues" evidence="2">
    <location>
        <begin position="33"/>
        <end position="45"/>
    </location>
</feature>
<dbReference type="Pfam" id="PF08265">
    <property type="entry name" value="YL1_C"/>
    <property type="match status" value="1"/>
</dbReference>
<feature type="region of interest" description="Disordered" evidence="2">
    <location>
        <begin position="1"/>
        <end position="21"/>
    </location>
</feature>
<reference evidence="4" key="2">
    <citation type="submission" date="2020-11" db="EMBL/GenBank/DDBJ databases">
        <authorList>
            <consortium name="DOE Joint Genome Institute"/>
            <person name="Kuo A."/>
            <person name="Miyauchi S."/>
            <person name="Kiss E."/>
            <person name="Drula E."/>
            <person name="Kohler A."/>
            <person name="Sanchez-Garcia M."/>
            <person name="Andreopoulos B."/>
            <person name="Barry K.W."/>
            <person name="Bonito G."/>
            <person name="Buee M."/>
            <person name="Carver A."/>
            <person name="Chen C."/>
            <person name="Cichocki N."/>
            <person name="Clum A."/>
            <person name="Culley D."/>
            <person name="Crous P.W."/>
            <person name="Fauchery L."/>
            <person name="Girlanda M."/>
            <person name="Hayes R."/>
            <person name="Keri Z."/>
            <person name="Labutti K."/>
            <person name="Lipzen A."/>
            <person name="Lombard V."/>
            <person name="Magnuson J."/>
            <person name="Maillard F."/>
            <person name="Morin E."/>
            <person name="Murat C."/>
            <person name="Nolan M."/>
            <person name="Ohm R."/>
            <person name="Pangilinan J."/>
            <person name="Pereira M."/>
            <person name="Perotto S."/>
            <person name="Peter M."/>
            <person name="Riley R."/>
            <person name="Sitrit Y."/>
            <person name="Stielow B."/>
            <person name="Szollosi G."/>
            <person name="Zifcakova L."/>
            <person name="Stursova M."/>
            <person name="Spatafora J.W."/>
            <person name="Tedersoo L."/>
            <person name="Vaario L.-M."/>
            <person name="Yamada A."/>
            <person name="Yan M."/>
            <person name="Wang P."/>
            <person name="Xu J."/>
            <person name="Bruns T."/>
            <person name="Baldrian P."/>
            <person name="Vilgalys R."/>
            <person name="Henrissat B."/>
            <person name="Grigoriev I.V."/>
            <person name="Hibbett D."/>
            <person name="Nagy L.G."/>
            <person name="Martin F.M."/>
        </authorList>
    </citation>
    <scope>NUCLEOTIDE SEQUENCE</scope>
    <source>
        <strain evidence="4">UH-Tt-Lm1</strain>
    </source>
</reference>
<reference evidence="4" key="1">
    <citation type="journal article" date="2020" name="Nat. Commun.">
        <title>Large-scale genome sequencing of mycorrhizal fungi provides insights into the early evolution of symbiotic traits.</title>
        <authorList>
            <person name="Miyauchi S."/>
            <person name="Kiss E."/>
            <person name="Kuo A."/>
            <person name="Drula E."/>
            <person name="Kohler A."/>
            <person name="Sanchez-Garcia M."/>
            <person name="Morin E."/>
            <person name="Andreopoulos B."/>
            <person name="Barry K.W."/>
            <person name="Bonito G."/>
            <person name="Buee M."/>
            <person name="Carver A."/>
            <person name="Chen C."/>
            <person name="Cichocki N."/>
            <person name="Clum A."/>
            <person name="Culley D."/>
            <person name="Crous P.W."/>
            <person name="Fauchery L."/>
            <person name="Girlanda M."/>
            <person name="Hayes R.D."/>
            <person name="Keri Z."/>
            <person name="LaButti K."/>
            <person name="Lipzen A."/>
            <person name="Lombard V."/>
            <person name="Magnuson J."/>
            <person name="Maillard F."/>
            <person name="Murat C."/>
            <person name="Nolan M."/>
            <person name="Ohm R.A."/>
            <person name="Pangilinan J."/>
            <person name="Pereira M.F."/>
            <person name="Perotto S."/>
            <person name="Peter M."/>
            <person name="Pfister S."/>
            <person name="Riley R."/>
            <person name="Sitrit Y."/>
            <person name="Stielow J.B."/>
            <person name="Szollosi G."/>
            <person name="Zifcakova L."/>
            <person name="Stursova M."/>
            <person name="Spatafora J.W."/>
            <person name="Tedersoo L."/>
            <person name="Vaario L.M."/>
            <person name="Yamada A."/>
            <person name="Yan M."/>
            <person name="Wang P."/>
            <person name="Xu J."/>
            <person name="Bruns T."/>
            <person name="Baldrian P."/>
            <person name="Vilgalys R."/>
            <person name="Dunand C."/>
            <person name="Henrissat B."/>
            <person name="Grigoriev I.V."/>
            <person name="Hibbett D."/>
            <person name="Nagy L.G."/>
            <person name="Martin F.M."/>
        </authorList>
    </citation>
    <scope>NUCLEOTIDE SEQUENCE</scope>
    <source>
        <strain evidence="4">UH-Tt-Lm1</strain>
    </source>
</reference>
<protein>
    <submittedName>
        <fullName evidence="4">YL1 nuclear protein-domain-containing protein</fullName>
    </submittedName>
</protein>
<gene>
    <name evidence="4" type="ORF">BJ322DRAFT_344968</name>
</gene>
<feature type="region of interest" description="Disordered" evidence="2">
    <location>
        <begin position="59"/>
        <end position="87"/>
    </location>
</feature>
<dbReference type="PANTHER" id="PTHR13275">
    <property type="entry name" value="YL-1 PROTEIN TRANSCRIPTION FACTOR-LIKE 1"/>
    <property type="match status" value="1"/>
</dbReference>
<dbReference type="InterPro" id="IPR013272">
    <property type="entry name" value="Vps72/YL1_C"/>
</dbReference>
<dbReference type="SMART" id="SM00993">
    <property type="entry name" value="YL1_C"/>
    <property type="match status" value="1"/>
</dbReference>
<feature type="region of interest" description="Disordered" evidence="2">
    <location>
        <begin position="304"/>
        <end position="343"/>
    </location>
</feature>
<dbReference type="AlphaFoldDB" id="A0A9P6L2X5"/>
<evidence type="ECO:0000256" key="2">
    <source>
        <dbReference type="SAM" id="MobiDB-lite"/>
    </source>
</evidence>
<feature type="region of interest" description="Disordered" evidence="2">
    <location>
        <begin position="109"/>
        <end position="165"/>
    </location>
</feature>
<feature type="compositionally biased region" description="Low complexity" evidence="2">
    <location>
        <begin position="317"/>
        <end position="338"/>
    </location>
</feature>
<feature type="region of interest" description="Disordered" evidence="2">
    <location>
        <begin position="29"/>
        <end position="48"/>
    </location>
</feature>
<feature type="domain" description="Vps72/YL1 C-terminal" evidence="3">
    <location>
        <begin position="408"/>
        <end position="437"/>
    </location>
</feature>
<dbReference type="Proteomes" id="UP000736335">
    <property type="component" value="Unassembled WGS sequence"/>
</dbReference>
<dbReference type="InterPro" id="IPR046757">
    <property type="entry name" value="YL1_N"/>
</dbReference>
<dbReference type="Pfam" id="PF05764">
    <property type="entry name" value="YL1"/>
    <property type="match status" value="1"/>
</dbReference>
<accession>A0A9P6L2X5</accession>
<name>A0A9P6L2X5_9AGAM</name>
<dbReference type="PANTHER" id="PTHR13275:SF4">
    <property type="entry name" value="VACUOLAR PROTEIN SORTING-ASSOCIATED PROTEIN 72 HOMOLOG"/>
    <property type="match status" value="1"/>
</dbReference>
<comment type="caution">
    <text evidence="4">The sequence shown here is derived from an EMBL/GenBank/DDBJ whole genome shotgun (WGS) entry which is preliminary data.</text>
</comment>
<organism evidence="4 5">
    <name type="scientific">Thelephora terrestris</name>
    <dbReference type="NCBI Taxonomy" id="56493"/>
    <lineage>
        <taxon>Eukaryota</taxon>
        <taxon>Fungi</taxon>
        <taxon>Dikarya</taxon>
        <taxon>Basidiomycota</taxon>
        <taxon>Agaricomycotina</taxon>
        <taxon>Agaricomycetes</taxon>
        <taxon>Thelephorales</taxon>
        <taxon>Thelephoraceae</taxon>
        <taxon>Thelephora</taxon>
    </lineage>
</organism>
<sequence length="470" mass="53590">MDEPDSLVMRRSRRSTAGNRMEAVMASELAQLESRTTDSPPQATTEVEKEDVDFQFNDENDVFESDFESTDEEGQAGGDEEQESIAERYIQEEERKIRRTAKTKLERATALAHKHQRATFNPELYKSPTLRTGPSERRTQSAVVIDPETGEVTESNKRKSQRTSTMLKRAATINKLVKDAQEKSHVVKKPKTPRRAPTQEELLKRAQEIEQKNVIEHRDYLRDEDERRQRARVVRPVIKGRLVRWVSKVEEEIVPLPQPESPMHVARTSHEYVTPAGPSTSYTTQPYTLSPGRPPHWGHIPTTPGSSSPGAYTALFPHSQPSLHSNSLHPPSTPPTSNATRPLEPLPAVVQRKRKIAKNYVVLENAQMEKAPRVTWKQTMEGMFGDHVKWEDVKAYTTKNRPMSRPRERCPITGLAANYLDPRTGTPYANVFAFQEISKVLEHEYVWNEEFGCYVGQEEVGTDEDEIQED</sequence>
<evidence type="ECO:0000259" key="3">
    <source>
        <dbReference type="SMART" id="SM00993"/>
    </source>
</evidence>
<proteinExistence type="inferred from homology"/>
<evidence type="ECO:0000313" key="4">
    <source>
        <dbReference type="EMBL" id="KAF9779839.1"/>
    </source>
</evidence>
<keyword evidence="5" id="KW-1185">Reference proteome</keyword>
<evidence type="ECO:0000256" key="1">
    <source>
        <dbReference type="ARBA" id="ARBA00006832"/>
    </source>
</evidence>
<evidence type="ECO:0000313" key="5">
    <source>
        <dbReference type="Proteomes" id="UP000736335"/>
    </source>
</evidence>
<dbReference type="EMBL" id="WIUZ02000018">
    <property type="protein sequence ID" value="KAF9779839.1"/>
    <property type="molecule type" value="Genomic_DNA"/>
</dbReference>